<evidence type="ECO:0000313" key="11">
    <source>
        <dbReference type="Proteomes" id="UP000198356"/>
    </source>
</evidence>
<comment type="similarity">
    <text evidence="2">Belongs to the major facilitator superfamily. Bcr/CmlA family.</text>
</comment>
<dbReference type="PROSITE" id="PS50850">
    <property type="entry name" value="MFS"/>
    <property type="match status" value="1"/>
</dbReference>
<evidence type="ECO:0000256" key="8">
    <source>
        <dbReference type="SAM" id="Phobius"/>
    </source>
</evidence>
<keyword evidence="5 8" id="KW-0812">Transmembrane</keyword>
<evidence type="ECO:0000256" key="1">
    <source>
        <dbReference type="ARBA" id="ARBA00004651"/>
    </source>
</evidence>
<dbReference type="CDD" id="cd17320">
    <property type="entry name" value="MFS_MdfA_MDR_like"/>
    <property type="match status" value="1"/>
</dbReference>
<feature type="transmembrane region" description="Helical" evidence="8">
    <location>
        <begin position="281"/>
        <end position="300"/>
    </location>
</feature>
<reference evidence="10 11" key="1">
    <citation type="submission" date="2017-06" db="EMBL/GenBank/DDBJ databases">
        <authorList>
            <person name="Kim H.J."/>
            <person name="Triplett B.A."/>
        </authorList>
    </citation>
    <scope>NUCLEOTIDE SEQUENCE [LARGE SCALE GENOMIC DNA]</scope>
    <source>
        <strain evidence="10 11">DSM 18704</strain>
    </source>
</reference>
<dbReference type="RefSeq" id="WP_089409536.1">
    <property type="nucleotide sequence ID" value="NZ_FZOU01000006.1"/>
</dbReference>
<feature type="transmembrane region" description="Helical" evidence="8">
    <location>
        <begin position="41"/>
        <end position="62"/>
    </location>
</feature>
<organism evidence="10 11">
    <name type="scientific">Granulicella rosea</name>
    <dbReference type="NCBI Taxonomy" id="474952"/>
    <lineage>
        <taxon>Bacteria</taxon>
        <taxon>Pseudomonadati</taxon>
        <taxon>Acidobacteriota</taxon>
        <taxon>Terriglobia</taxon>
        <taxon>Terriglobales</taxon>
        <taxon>Acidobacteriaceae</taxon>
        <taxon>Granulicella</taxon>
    </lineage>
</organism>
<feature type="transmembrane region" description="Helical" evidence="8">
    <location>
        <begin position="306"/>
        <end position="328"/>
    </location>
</feature>
<dbReference type="GO" id="GO:1990961">
    <property type="term" value="P:xenobiotic detoxification by transmembrane export across the plasma membrane"/>
    <property type="evidence" value="ECO:0007669"/>
    <property type="project" value="InterPro"/>
</dbReference>
<dbReference type="GO" id="GO:0042910">
    <property type="term" value="F:xenobiotic transmembrane transporter activity"/>
    <property type="evidence" value="ECO:0007669"/>
    <property type="project" value="InterPro"/>
</dbReference>
<dbReference type="SUPFAM" id="SSF103473">
    <property type="entry name" value="MFS general substrate transporter"/>
    <property type="match status" value="1"/>
</dbReference>
<dbReference type="OrthoDB" id="9816041at2"/>
<dbReference type="NCBIfam" id="TIGR00710">
    <property type="entry name" value="efflux_Bcr_CflA"/>
    <property type="match status" value="1"/>
</dbReference>
<dbReference type="InterPro" id="IPR020846">
    <property type="entry name" value="MFS_dom"/>
</dbReference>
<dbReference type="GO" id="GO:0005886">
    <property type="term" value="C:plasma membrane"/>
    <property type="evidence" value="ECO:0007669"/>
    <property type="project" value="UniProtKB-SubCell"/>
</dbReference>
<dbReference type="PROSITE" id="PS00216">
    <property type="entry name" value="SUGAR_TRANSPORT_1"/>
    <property type="match status" value="1"/>
</dbReference>
<feature type="transmembrane region" description="Helical" evidence="8">
    <location>
        <begin position="212"/>
        <end position="236"/>
    </location>
</feature>
<dbReference type="PANTHER" id="PTHR23502:SF132">
    <property type="entry name" value="POLYAMINE TRANSPORTER 2-RELATED"/>
    <property type="match status" value="1"/>
</dbReference>
<evidence type="ECO:0000256" key="4">
    <source>
        <dbReference type="ARBA" id="ARBA00022475"/>
    </source>
</evidence>
<dbReference type="Gene3D" id="1.20.1720.10">
    <property type="entry name" value="Multidrug resistance protein D"/>
    <property type="match status" value="1"/>
</dbReference>
<dbReference type="InterPro" id="IPR005829">
    <property type="entry name" value="Sugar_transporter_CS"/>
</dbReference>
<comment type="subcellular location">
    <subcellularLocation>
        <location evidence="1">Cell membrane</location>
        <topology evidence="1">Multi-pass membrane protein</topology>
    </subcellularLocation>
</comment>
<dbReference type="InterPro" id="IPR011701">
    <property type="entry name" value="MFS"/>
</dbReference>
<feature type="transmembrane region" description="Helical" evidence="8">
    <location>
        <begin position="136"/>
        <end position="156"/>
    </location>
</feature>
<feature type="transmembrane region" description="Helical" evidence="8">
    <location>
        <begin position="74"/>
        <end position="97"/>
    </location>
</feature>
<dbReference type="AlphaFoldDB" id="A0A239LBS9"/>
<evidence type="ECO:0000256" key="2">
    <source>
        <dbReference type="ARBA" id="ARBA00006236"/>
    </source>
</evidence>
<dbReference type="PANTHER" id="PTHR23502">
    <property type="entry name" value="MAJOR FACILITATOR SUPERFAMILY"/>
    <property type="match status" value="1"/>
</dbReference>
<evidence type="ECO:0000256" key="3">
    <source>
        <dbReference type="ARBA" id="ARBA00022448"/>
    </source>
</evidence>
<evidence type="ECO:0000259" key="9">
    <source>
        <dbReference type="PROSITE" id="PS50850"/>
    </source>
</evidence>
<name>A0A239LBS9_9BACT</name>
<feature type="transmembrane region" description="Helical" evidence="8">
    <location>
        <begin position="162"/>
        <end position="182"/>
    </location>
</feature>
<feature type="transmembrane region" description="Helical" evidence="8">
    <location>
        <begin position="248"/>
        <end position="269"/>
    </location>
</feature>
<dbReference type="InterPro" id="IPR004812">
    <property type="entry name" value="Efflux_drug-R_Bcr/CmlA"/>
</dbReference>
<evidence type="ECO:0000256" key="6">
    <source>
        <dbReference type="ARBA" id="ARBA00022989"/>
    </source>
</evidence>
<feature type="transmembrane region" description="Helical" evidence="8">
    <location>
        <begin position="374"/>
        <end position="393"/>
    </location>
</feature>
<sequence>MQSQSRRFTFFLASITSLTSISIDMSLPAVPAIERDFSLVAGHGSLTLSLFLAGYALTPLAGGPLADRFGRRPVLIVSLALFAAAALACTLAQSFTMLLVCRLLQGCASGVSVALPLAIVRDLVEGQAARQRISEVTMVNALMPILAPIFGSWVMLLGSWRWLFGTQAAFAGIVILLVVFDFKESLAPERRQGLHPARLARNYWLLITHRQFLGYSLIYALNFACIFSFIAVSPLILMQTEGVSRHLYTLLFAAIAMGTILGSFASGVLNRRRLPVKRIITAGMLLMTVASFTGAGLQLAGLHRPWFVLPPVFLALFCFGLTAPAVTLEALEPVPHLAGSGSGAIRSLQMIFGSAASGLLAAFCARSAMRPEIAATLTMSVAVAASASLYFVALRGQETMPPEAG</sequence>
<keyword evidence="6 8" id="KW-1133">Transmembrane helix</keyword>
<keyword evidence="3" id="KW-0813">Transport</keyword>
<dbReference type="EMBL" id="FZOU01000006">
    <property type="protein sequence ID" value="SNT27089.1"/>
    <property type="molecule type" value="Genomic_DNA"/>
</dbReference>
<feature type="transmembrane region" description="Helical" evidence="8">
    <location>
        <begin position="348"/>
        <end position="368"/>
    </location>
</feature>
<evidence type="ECO:0000256" key="7">
    <source>
        <dbReference type="ARBA" id="ARBA00023136"/>
    </source>
</evidence>
<evidence type="ECO:0000313" key="10">
    <source>
        <dbReference type="EMBL" id="SNT27089.1"/>
    </source>
</evidence>
<dbReference type="Proteomes" id="UP000198356">
    <property type="component" value="Unassembled WGS sequence"/>
</dbReference>
<gene>
    <name evidence="10" type="ORF">SAMN05421770_106216</name>
</gene>
<proteinExistence type="inferred from homology"/>
<keyword evidence="4" id="KW-1003">Cell membrane</keyword>
<dbReference type="Pfam" id="PF07690">
    <property type="entry name" value="MFS_1"/>
    <property type="match status" value="1"/>
</dbReference>
<evidence type="ECO:0000256" key="5">
    <source>
        <dbReference type="ARBA" id="ARBA00022692"/>
    </source>
</evidence>
<protein>
    <submittedName>
        <fullName evidence="10">MFS transporter, DHA1 family, bicyclomycin/chloramphenicol resistance protein</fullName>
    </submittedName>
</protein>
<accession>A0A239LBS9</accession>
<feature type="domain" description="Major facilitator superfamily (MFS) profile" evidence="9">
    <location>
        <begin position="8"/>
        <end position="400"/>
    </location>
</feature>
<dbReference type="InterPro" id="IPR036259">
    <property type="entry name" value="MFS_trans_sf"/>
</dbReference>
<keyword evidence="7 8" id="KW-0472">Membrane</keyword>
<keyword evidence="11" id="KW-1185">Reference proteome</keyword>